<name>A0AAN7RFT6_TRANT</name>
<dbReference type="Pfam" id="PF05004">
    <property type="entry name" value="IFRD"/>
    <property type="match status" value="1"/>
</dbReference>
<evidence type="ECO:0000313" key="4">
    <source>
        <dbReference type="Proteomes" id="UP001346149"/>
    </source>
</evidence>
<dbReference type="AlphaFoldDB" id="A0AAN7RFT6"/>
<gene>
    <name evidence="3" type="ORF">SAY86_027974</name>
</gene>
<dbReference type="InterPro" id="IPR016024">
    <property type="entry name" value="ARM-type_fold"/>
</dbReference>
<dbReference type="SUPFAM" id="SSF48371">
    <property type="entry name" value="ARM repeat"/>
    <property type="match status" value="1"/>
</dbReference>
<keyword evidence="4" id="KW-1185">Reference proteome</keyword>
<dbReference type="InterPro" id="IPR007701">
    <property type="entry name" value="Interferon-rel_develop_reg_N"/>
</dbReference>
<comment type="caution">
    <text evidence="3">The sequence shown here is derived from an EMBL/GenBank/DDBJ whole genome shotgun (WGS) entry which is preliminary data.</text>
</comment>
<evidence type="ECO:0000313" key="3">
    <source>
        <dbReference type="EMBL" id="KAK4795648.1"/>
    </source>
</evidence>
<protein>
    <recommendedName>
        <fullName evidence="2">Interferon-related developmental regulator N-terminal domain-containing protein</fullName>
    </recommendedName>
</protein>
<dbReference type="PANTHER" id="PTHR12354:SF1">
    <property type="entry name" value="INTERFERON-RELATED DEVELOPMENTAL REGULATOR 1"/>
    <property type="match status" value="1"/>
</dbReference>
<organism evidence="3 4">
    <name type="scientific">Trapa natans</name>
    <name type="common">Water chestnut</name>
    <dbReference type="NCBI Taxonomy" id="22666"/>
    <lineage>
        <taxon>Eukaryota</taxon>
        <taxon>Viridiplantae</taxon>
        <taxon>Streptophyta</taxon>
        <taxon>Embryophyta</taxon>
        <taxon>Tracheophyta</taxon>
        <taxon>Spermatophyta</taxon>
        <taxon>Magnoliopsida</taxon>
        <taxon>eudicotyledons</taxon>
        <taxon>Gunneridae</taxon>
        <taxon>Pentapetalae</taxon>
        <taxon>rosids</taxon>
        <taxon>malvids</taxon>
        <taxon>Myrtales</taxon>
        <taxon>Lythraceae</taxon>
        <taxon>Trapa</taxon>
    </lineage>
</organism>
<dbReference type="InterPro" id="IPR039777">
    <property type="entry name" value="IFRD"/>
</dbReference>
<evidence type="ECO:0000259" key="2">
    <source>
        <dbReference type="Pfam" id="PF05004"/>
    </source>
</evidence>
<dbReference type="EMBL" id="JAXQNO010000006">
    <property type="protein sequence ID" value="KAK4795648.1"/>
    <property type="molecule type" value="Genomic_DNA"/>
</dbReference>
<evidence type="ECO:0000256" key="1">
    <source>
        <dbReference type="ARBA" id="ARBA00008828"/>
    </source>
</evidence>
<feature type="domain" description="Interferon-related developmental regulator N-terminal" evidence="2">
    <location>
        <begin position="79"/>
        <end position="314"/>
    </location>
</feature>
<accession>A0AAN7RFT6</accession>
<dbReference type="PANTHER" id="PTHR12354">
    <property type="entry name" value="INTERFERON-RELATED DEVELOPMENTAL REGULATOR"/>
    <property type="match status" value="1"/>
</dbReference>
<proteinExistence type="inferred from homology"/>
<comment type="similarity">
    <text evidence="1">Belongs to the IFRD family.</text>
</comment>
<sequence length="321" mass="35074">MLDSDSDDDNSSVSSSSTIRSDRFFLPVNEEVLPEKDDLLDEALDALFEKRYSYILVSICLSQFVVDFPFDGSVCYLASSVCIASIKKGSTKEISLATHALGLLALTIGSSDYTREILEDSVPALSQALKFGADPTRISSILECLAVVTFVGGNAQEDTEKSMQIMWQVVHPKLGSNVVAIKPTPAIITSMVSAWAFLLTSVDSYRLDLKSWQESISYLSSLLDKEDRSVRIAAGEALALIFEIGSFEKSSNPVDNSAQNGNKPRESLIHIQGLRAKVLNQVKNLSVEASGKGSAKKDLNSQRNLFKDILEFLEVLSLIFS</sequence>
<dbReference type="Proteomes" id="UP001346149">
    <property type="component" value="Unassembled WGS sequence"/>
</dbReference>
<reference evidence="3 4" key="1">
    <citation type="journal article" date="2023" name="Hortic Res">
        <title>Pangenome of water caltrop reveals structural variations and asymmetric subgenome divergence after allopolyploidization.</title>
        <authorList>
            <person name="Zhang X."/>
            <person name="Chen Y."/>
            <person name="Wang L."/>
            <person name="Yuan Y."/>
            <person name="Fang M."/>
            <person name="Shi L."/>
            <person name="Lu R."/>
            <person name="Comes H.P."/>
            <person name="Ma Y."/>
            <person name="Chen Y."/>
            <person name="Huang G."/>
            <person name="Zhou Y."/>
            <person name="Zheng Z."/>
            <person name="Qiu Y."/>
        </authorList>
    </citation>
    <scope>NUCLEOTIDE SEQUENCE [LARGE SCALE GENOMIC DNA]</scope>
    <source>
        <strain evidence="3">F231</strain>
    </source>
</reference>